<feature type="compositionally biased region" description="Polar residues" evidence="1">
    <location>
        <begin position="84"/>
        <end position="96"/>
    </location>
</feature>
<protein>
    <recommendedName>
        <fullName evidence="5">Secreted protein</fullName>
    </recommendedName>
</protein>
<keyword evidence="2" id="KW-0732">Signal</keyword>
<reference evidence="3 4" key="1">
    <citation type="journal article" date="2015" name="Fungal Genet. Biol.">
        <title>Evolution of novel wood decay mechanisms in Agaricales revealed by the genome sequences of Fistulina hepatica and Cylindrobasidium torrendii.</title>
        <authorList>
            <person name="Floudas D."/>
            <person name="Held B.W."/>
            <person name="Riley R."/>
            <person name="Nagy L.G."/>
            <person name="Koehler G."/>
            <person name="Ransdell A.S."/>
            <person name="Younus H."/>
            <person name="Chow J."/>
            <person name="Chiniquy J."/>
            <person name="Lipzen A."/>
            <person name="Tritt A."/>
            <person name="Sun H."/>
            <person name="Haridas S."/>
            <person name="LaButti K."/>
            <person name="Ohm R.A."/>
            <person name="Kues U."/>
            <person name="Blanchette R.A."/>
            <person name="Grigoriev I.V."/>
            <person name="Minto R.E."/>
            <person name="Hibbett D.S."/>
        </authorList>
    </citation>
    <scope>NUCLEOTIDE SEQUENCE [LARGE SCALE GENOMIC DNA]</scope>
    <source>
        <strain evidence="3 4">FP15055 ss-10</strain>
    </source>
</reference>
<dbReference type="AlphaFoldDB" id="A0A0D7ATZ1"/>
<accession>A0A0D7ATZ1</accession>
<evidence type="ECO:0000256" key="1">
    <source>
        <dbReference type="SAM" id="MobiDB-lite"/>
    </source>
</evidence>
<proteinExistence type="predicted"/>
<organism evidence="3 4">
    <name type="scientific">Cylindrobasidium torrendii FP15055 ss-10</name>
    <dbReference type="NCBI Taxonomy" id="1314674"/>
    <lineage>
        <taxon>Eukaryota</taxon>
        <taxon>Fungi</taxon>
        <taxon>Dikarya</taxon>
        <taxon>Basidiomycota</taxon>
        <taxon>Agaricomycotina</taxon>
        <taxon>Agaricomycetes</taxon>
        <taxon>Agaricomycetidae</taxon>
        <taxon>Agaricales</taxon>
        <taxon>Marasmiineae</taxon>
        <taxon>Physalacriaceae</taxon>
        <taxon>Cylindrobasidium</taxon>
    </lineage>
</organism>
<feature type="region of interest" description="Disordered" evidence="1">
    <location>
        <begin position="74"/>
        <end position="96"/>
    </location>
</feature>
<dbReference type="Proteomes" id="UP000054007">
    <property type="component" value="Unassembled WGS sequence"/>
</dbReference>
<feature type="signal peptide" evidence="2">
    <location>
        <begin position="1"/>
        <end position="20"/>
    </location>
</feature>
<keyword evidence="4" id="KW-1185">Reference proteome</keyword>
<evidence type="ECO:0008006" key="5">
    <source>
        <dbReference type="Google" id="ProtNLM"/>
    </source>
</evidence>
<feature type="chain" id="PRO_5002316674" description="Secreted protein" evidence="2">
    <location>
        <begin position="21"/>
        <end position="96"/>
    </location>
</feature>
<gene>
    <name evidence="3" type="ORF">CYLTODRAFT_222949</name>
</gene>
<evidence type="ECO:0000313" key="3">
    <source>
        <dbReference type="EMBL" id="KIY61480.1"/>
    </source>
</evidence>
<name>A0A0D7ATZ1_9AGAR</name>
<sequence length="96" mass="10404">MFLRLFGILVVHTISKPALSSLPMPTDTYISTYSDLGFLSWSVVIRVSHAFLPLGTASIGLHSTNNAKWKDDAFPSAHSGVGASRSSCSQDRSVEY</sequence>
<evidence type="ECO:0000313" key="4">
    <source>
        <dbReference type="Proteomes" id="UP000054007"/>
    </source>
</evidence>
<dbReference type="EMBL" id="KN880934">
    <property type="protein sequence ID" value="KIY61480.1"/>
    <property type="molecule type" value="Genomic_DNA"/>
</dbReference>
<evidence type="ECO:0000256" key="2">
    <source>
        <dbReference type="SAM" id="SignalP"/>
    </source>
</evidence>